<comment type="cofactor">
    <cofactor evidence="1">
        <name>pyridoxal 5'-phosphate</name>
        <dbReference type="ChEBI" id="CHEBI:597326"/>
    </cofactor>
</comment>
<evidence type="ECO:0000256" key="10">
    <source>
        <dbReference type="ARBA" id="ARBA00023304"/>
    </source>
</evidence>
<dbReference type="Pfam" id="PF01063">
    <property type="entry name" value="Aminotran_4"/>
    <property type="match status" value="1"/>
</dbReference>
<comment type="catalytic activity">
    <reaction evidence="11">
        <text>L-valine + 2-oxoglutarate = 3-methyl-2-oxobutanoate + L-glutamate</text>
        <dbReference type="Rhea" id="RHEA:24813"/>
        <dbReference type="ChEBI" id="CHEBI:11851"/>
        <dbReference type="ChEBI" id="CHEBI:16810"/>
        <dbReference type="ChEBI" id="CHEBI:29985"/>
        <dbReference type="ChEBI" id="CHEBI:57762"/>
        <dbReference type="EC" id="2.6.1.42"/>
    </reaction>
</comment>
<evidence type="ECO:0000313" key="14">
    <source>
        <dbReference type="EMBL" id="RAH96090.1"/>
    </source>
</evidence>
<comment type="catalytic activity">
    <reaction evidence="13">
        <text>L-leucine + 2-oxoglutarate = 4-methyl-2-oxopentanoate + L-glutamate</text>
        <dbReference type="Rhea" id="RHEA:18321"/>
        <dbReference type="ChEBI" id="CHEBI:16810"/>
        <dbReference type="ChEBI" id="CHEBI:17865"/>
        <dbReference type="ChEBI" id="CHEBI:29985"/>
        <dbReference type="ChEBI" id="CHEBI:57427"/>
        <dbReference type="EC" id="2.6.1.42"/>
    </reaction>
</comment>
<evidence type="ECO:0000256" key="7">
    <source>
        <dbReference type="ARBA" id="ARBA00013053"/>
    </source>
</evidence>
<dbReference type="PANTHER" id="PTHR42743:SF11">
    <property type="entry name" value="AMINODEOXYCHORISMATE LYASE"/>
    <property type="match status" value="1"/>
</dbReference>
<dbReference type="AlphaFoldDB" id="A0A8B2NCP9"/>
<dbReference type="FunFam" id="3.20.10.10:FF:000002">
    <property type="entry name" value="D-alanine aminotransferase"/>
    <property type="match status" value="1"/>
</dbReference>
<protein>
    <recommendedName>
        <fullName evidence="8">Probable branched-chain-amino-acid aminotransferase</fullName>
        <ecNumber evidence="7">2.6.1.42</ecNumber>
    </recommendedName>
</protein>
<gene>
    <name evidence="14" type="ORF">DLJ53_33200</name>
</gene>
<keyword evidence="10" id="KW-0028">Amino-acid biosynthesis</keyword>
<keyword evidence="14" id="KW-0808">Transferase</keyword>
<keyword evidence="14" id="KW-0032">Aminotransferase</keyword>
<dbReference type="InterPro" id="IPR043132">
    <property type="entry name" value="BCAT-like_C"/>
</dbReference>
<comment type="function">
    <text evidence="2">Acts on leucine, isoleucine and valine.</text>
</comment>
<name>A0A8B2NCP9_9HYPH</name>
<evidence type="ECO:0000256" key="12">
    <source>
        <dbReference type="ARBA" id="ARBA00048798"/>
    </source>
</evidence>
<dbReference type="EC" id="2.6.1.42" evidence="7"/>
<evidence type="ECO:0000313" key="15">
    <source>
        <dbReference type="Proteomes" id="UP000249590"/>
    </source>
</evidence>
<dbReference type="GO" id="GO:0009082">
    <property type="term" value="P:branched-chain amino acid biosynthetic process"/>
    <property type="evidence" value="ECO:0007669"/>
    <property type="project" value="UniProtKB-KW"/>
</dbReference>
<dbReference type="GO" id="GO:0004084">
    <property type="term" value="F:branched-chain-amino-acid transaminase activity"/>
    <property type="evidence" value="ECO:0007669"/>
    <property type="project" value="UniProtKB-EC"/>
</dbReference>
<dbReference type="InterPro" id="IPR050571">
    <property type="entry name" value="Class-IV_PLP-Dep_Aminotrnsfr"/>
</dbReference>
<organism evidence="14 15">
    <name type="scientific">Acuticoccus sediminis</name>
    <dbReference type="NCBI Taxonomy" id="2184697"/>
    <lineage>
        <taxon>Bacteria</taxon>
        <taxon>Pseudomonadati</taxon>
        <taxon>Pseudomonadota</taxon>
        <taxon>Alphaproteobacteria</taxon>
        <taxon>Hyphomicrobiales</taxon>
        <taxon>Amorphaceae</taxon>
        <taxon>Acuticoccus</taxon>
    </lineage>
</organism>
<dbReference type="Proteomes" id="UP000249590">
    <property type="component" value="Unassembled WGS sequence"/>
</dbReference>
<reference evidence="14 15" key="1">
    <citation type="submission" date="2018-05" db="EMBL/GenBank/DDBJ databases">
        <title>Acuticoccus sediminis sp. nov., isolated from deep-sea sediment of Indian Ocean.</title>
        <authorList>
            <person name="Liu X."/>
            <person name="Lai Q."/>
            <person name="Du Y."/>
            <person name="Sun F."/>
            <person name="Zhang X."/>
            <person name="Wang S."/>
            <person name="Shao Z."/>
        </authorList>
    </citation>
    <scope>NUCLEOTIDE SEQUENCE [LARGE SCALE GENOMIC DNA]</scope>
    <source>
        <strain evidence="14 15">PTG4-2</strain>
    </source>
</reference>
<evidence type="ECO:0000256" key="6">
    <source>
        <dbReference type="ARBA" id="ARBA00009320"/>
    </source>
</evidence>
<evidence type="ECO:0000256" key="3">
    <source>
        <dbReference type="ARBA" id="ARBA00004824"/>
    </source>
</evidence>
<evidence type="ECO:0000256" key="9">
    <source>
        <dbReference type="ARBA" id="ARBA00022898"/>
    </source>
</evidence>
<sequence length="302" mass="32998">MLSFDDRAGLIWLDGALVPWAEARLHVLTHALHMGGAVFEGMRAYDGRIFLGEAHLERLAQSAEWVGYGLPRAKLELTKAVEAVLWANALHDAYVRPVAWRGSESASVAARGASVHIAIAAWDWPTPAALGRSHAGIRLQLATWRRPRPDTAPTASKCSGLYMIGTLARHAALDAGFDDALMLDAHDHVAETTSTNVVLVKGETLISPVADCFLDGITERHVFALASRRGLAVEERRVRLEDLRRADEVFVAGTSVEIQPVVELMEGERRSRWPVGPITRALIADFQASVRERRAVGARALV</sequence>
<dbReference type="CDD" id="cd00449">
    <property type="entry name" value="PLPDE_IV"/>
    <property type="match status" value="1"/>
</dbReference>
<dbReference type="EMBL" id="QHHQ01000016">
    <property type="protein sequence ID" value="RAH96090.1"/>
    <property type="molecule type" value="Genomic_DNA"/>
</dbReference>
<comment type="pathway">
    <text evidence="3">Amino-acid biosynthesis; L-isoleucine biosynthesis; L-isoleucine from 2-oxobutanoate: step 4/4.</text>
</comment>
<comment type="pathway">
    <text evidence="4">Amino-acid biosynthesis; L-valine biosynthesis; L-valine from pyruvate: step 4/4.</text>
</comment>
<dbReference type="SUPFAM" id="SSF56752">
    <property type="entry name" value="D-aminoacid aminotransferase-like PLP-dependent enzymes"/>
    <property type="match status" value="1"/>
</dbReference>
<evidence type="ECO:0000256" key="13">
    <source>
        <dbReference type="ARBA" id="ARBA00049229"/>
    </source>
</evidence>
<comment type="catalytic activity">
    <reaction evidence="12">
        <text>L-isoleucine + 2-oxoglutarate = (S)-3-methyl-2-oxopentanoate + L-glutamate</text>
        <dbReference type="Rhea" id="RHEA:24801"/>
        <dbReference type="ChEBI" id="CHEBI:16810"/>
        <dbReference type="ChEBI" id="CHEBI:29985"/>
        <dbReference type="ChEBI" id="CHEBI:35146"/>
        <dbReference type="ChEBI" id="CHEBI:58045"/>
        <dbReference type="EC" id="2.6.1.42"/>
    </reaction>
</comment>
<evidence type="ECO:0000256" key="8">
    <source>
        <dbReference type="ARBA" id="ARBA00014472"/>
    </source>
</evidence>
<comment type="pathway">
    <text evidence="5">Amino-acid biosynthesis; L-leucine biosynthesis; L-leucine from 3-methyl-2-oxobutanoate: step 4/4.</text>
</comment>
<dbReference type="InterPro" id="IPR036038">
    <property type="entry name" value="Aminotransferase-like"/>
</dbReference>
<dbReference type="GO" id="GO:0008652">
    <property type="term" value="P:amino acid biosynthetic process"/>
    <property type="evidence" value="ECO:0007669"/>
    <property type="project" value="UniProtKB-ARBA"/>
</dbReference>
<dbReference type="Gene3D" id="3.30.470.10">
    <property type="match status" value="1"/>
</dbReference>
<evidence type="ECO:0000256" key="11">
    <source>
        <dbReference type="ARBA" id="ARBA00048212"/>
    </source>
</evidence>
<proteinExistence type="inferred from homology"/>
<keyword evidence="10" id="KW-0100">Branched-chain amino acid biosynthesis</keyword>
<evidence type="ECO:0000256" key="4">
    <source>
        <dbReference type="ARBA" id="ARBA00004931"/>
    </source>
</evidence>
<dbReference type="OrthoDB" id="21319at2"/>
<evidence type="ECO:0000256" key="2">
    <source>
        <dbReference type="ARBA" id="ARBA00003109"/>
    </source>
</evidence>
<evidence type="ECO:0000256" key="1">
    <source>
        <dbReference type="ARBA" id="ARBA00001933"/>
    </source>
</evidence>
<evidence type="ECO:0000256" key="5">
    <source>
        <dbReference type="ARBA" id="ARBA00005072"/>
    </source>
</evidence>
<comment type="similarity">
    <text evidence="6">Belongs to the class-IV pyridoxal-phosphate-dependent aminotransferase family.</text>
</comment>
<comment type="caution">
    <text evidence="14">The sequence shown here is derived from an EMBL/GenBank/DDBJ whole genome shotgun (WGS) entry which is preliminary data.</text>
</comment>
<keyword evidence="9" id="KW-0663">Pyridoxal phosphate</keyword>
<accession>A0A8B2NCP9</accession>
<dbReference type="PANTHER" id="PTHR42743">
    <property type="entry name" value="AMINO-ACID AMINOTRANSFERASE"/>
    <property type="match status" value="1"/>
</dbReference>
<keyword evidence="15" id="KW-1185">Reference proteome</keyword>
<dbReference type="InterPro" id="IPR001544">
    <property type="entry name" value="Aminotrans_IV"/>
</dbReference>
<dbReference type="Gene3D" id="3.20.10.10">
    <property type="entry name" value="D-amino Acid Aminotransferase, subunit A, domain 2"/>
    <property type="match status" value="1"/>
</dbReference>
<dbReference type="InterPro" id="IPR043131">
    <property type="entry name" value="BCAT-like_N"/>
</dbReference>